<evidence type="ECO:0000256" key="1">
    <source>
        <dbReference type="SAM" id="Phobius"/>
    </source>
</evidence>
<keyword evidence="1" id="KW-0472">Membrane</keyword>
<dbReference type="EMBL" id="BONU01000002">
    <property type="protein sequence ID" value="GIG71918.1"/>
    <property type="molecule type" value="Genomic_DNA"/>
</dbReference>
<feature type="transmembrane region" description="Helical" evidence="1">
    <location>
        <begin position="58"/>
        <end position="77"/>
    </location>
</feature>
<accession>A0A8J3LEF3</accession>
<evidence type="ECO:0000313" key="2">
    <source>
        <dbReference type="EMBL" id="GIG71918.1"/>
    </source>
</evidence>
<evidence type="ECO:0000313" key="3">
    <source>
        <dbReference type="Proteomes" id="UP000653674"/>
    </source>
</evidence>
<feature type="transmembrane region" description="Helical" evidence="1">
    <location>
        <begin position="129"/>
        <end position="152"/>
    </location>
</feature>
<dbReference type="RefSeq" id="WP_168075002.1">
    <property type="nucleotide sequence ID" value="NZ_BAAAQJ010000008.1"/>
</dbReference>
<dbReference type="Proteomes" id="UP000653674">
    <property type="component" value="Unassembled WGS sequence"/>
</dbReference>
<sequence length="170" mass="16499">MPRPLSTATGALLGGAGLCAGIASLAVPWGRYRARGTVLGGQPAPDPVSAAVFQVPGGTWYLLALGLLAGLLAIAALDTGRAVKLALSVAPSLGIVTAVLVIALANGVATTAGRIDAIGLAGLEITGETAYGVWLGLAAGPLLGFGAGAVALGRRRHHAPVAGAGAPLTE</sequence>
<dbReference type="AlphaFoldDB" id="A0A8J3LEF3"/>
<comment type="caution">
    <text evidence="2">The sequence shown here is derived from an EMBL/GenBank/DDBJ whole genome shotgun (WGS) entry which is preliminary data.</text>
</comment>
<keyword evidence="1" id="KW-1133">Transmembrane helix</keyword>
<keyword evidence="3" id="KW-1185">Reference proteome</keyword>
<proteinExistence type="predicted"/>
<reference evidence="2" key="1">
    <citation type="submission" date="2021-01" db="EMBL/GenBank/DDBJ databases">
        <title>Whole genome shotgun sequence of Planosporangium flavigriseum NBRC 105377.</title>
        <authorList>
            <person name="Komaki H."/>
            <person name="Tamura T."/>
        </authorList>
    </citation>
    <scope>NUCLEOTIDE SEQUENCE</scope>
    <source>
        <strain evidence="2">NBRC 105377</strain>
    </source>
</reference>
<keyword evidence="1" id="KW-0812">Transmembrane</keyword>
<gene>
    <name evidence="2" type="ORF">Pfl04_03220</name>
</gene>
<name>A0A8J3LEF3_9ACTN</name>
<protein>
    <recommendedName>
        <fullName evidence="4">Tryptophan-associated transmembrane protein (Trp_oprn_chp)</fullName>
    </recommendedName>
</protein>
<organism evidence="2 3">
    <name type="scientific">Planosporangium flavigriseum</name>
    <dbReference type="NCBI Taxonomy" id="373681"/>
    <lineage>
        <taxon>Bacteria</taxon>
        <taxon>Bacillati</taxon>
        <taxon>Actinomycetota</taxon>
        <taxon>Actinomycetes</taxon>
        <taxon>Micromonosporales</taxon>
        <taxon>Micromonosporaceae</taxon>
        <taxon>Planosporangium</taxon>
    </lineage>
</organism>
<evidence type="ECO:0008006" key="4">
    <source>
        <dbReference type="Google" id="ProtNLM"/>
    </source>
</evidence>
<feature type="transmembrane region" description="Helical" evidence="1">
    <location>
        <begin position="89"/>
        <end position="109"/>
    </location>
</feature>